<dbReference type="EMBL" id="CP019607">
    <property type="protein sequence ID" value="AQP51406.1"/>
    <property type="molecule type" value="Genomic_DNA"/>
</dbReference>
<organism evidence="2 3">
    <name type="scientific">Tessaracoccus flavescens</name>
    <dbReference type="NCBI Taxonomy" id="399497"/>
    <lineage>
        <taxon>Bacteria</taxon>
        <taxon>Bacillati</taxon>
        <taxon>Actinomycetota</taxon>
        <taxon>Actinomycetes</taxon>
        <taxon>Propionibacteriales</taxon>
        <taxon>Propionibacteriaceae</taxon>
        <taxon>Tessaracoccus</taxon>
    </lineage>
</organism>
<dbReference type="STRING" id="399497.BW733_11845"/>
<dbReference type="Proteomes" id="UP000188235">
    <property type="component" value="Chromosome"/>
</dbReference>
<dbReference type="AlphaFoldDB" id="A0A1Q2CZ37"/>
<evidence type="ECO:0008006" key="4">
    <source>
        <dbReference type="Google" id="ProtNLM"/>
    </source>
</evidence>
<name>A0A1Q2CZ37_9ACTN</name>
<dbReference type="KEGG" id="tfa:BW733_11845"/>
<evidence type="ECO:0000313" key="3">
    <source>
        <dbReference type="Proteomes" id="UP000188235"/>
    </source>
</evidence>
<keyword evidence="3" id="KW-1185">Reference proteome</keyword>
<accession>A0A1Q2CZ37</accession>
<dbReference type="PROSITE" id="PS51257">
    <property type="entry name" value="PROKAR_LIPOPROTEIN"/>
    <property type="match status" value="1"/>
</dbReference>
<protein>
    <recommendedName>
        <fullName evidence="4">Lipoprotein</fullName>
    </recommendedName>
</protein>
<sequence length="169" mass="17505">MKLTRVIPAVAAVALLGACSPMPGTAAVLDGKTYSHADVDRMADACNKVLGADSLNGQFVMTSLVGGFLFEKVAEAAGAEIPDEQIDAMLVQSVDGAQALLDEEDCAPVMRAYAKSANLAQLDQAAVQSVAQDADVELNPRYGRWDPNAASLLAQSGSLSVPAAEQAQQ</sequence>
<evidence type="ECO:0000256" key="1">
    <source>
        <dbReference type="SAM" id="SignalP"/>
    </source>
</evidence>
<dbReference type="OrthoDB" id="3732432at2"/>
<keyword evidence="1" id="KW-0732">Signal</keyword>
<feature type="chain" id="PRO_5012523925" description="Lipoprotein" evidence="1">
    <location>
        <begin position="27"/>
        <end position="169"/>
    </location>
</feature>
<feature type="signal peptide" evidence="1">
    <location>
        <begin position="1"/>
        <end position="26"/>
    </location>
</feature>
<dbReference type="RefSeq" id="WP_077350683.1">
    <property type="nucleotide sequence ID" value="NZ_CP019607.1"/>
</dbReference>
<reference evidence="2 3" key="1">
    <citation type="journal article" date="2008" name="Int. J. Syst. Evol. Microbiol.">
        <title>Tessaracoccus flavescens sp. nov., isolated from marine sediment.</title>
        <authorList>
            <person name="Lee D.W."/>
            <person name="Lee S.D."/>
        </authorList>
    </citation>
    <scope>NUCLEOTIDE SEQUENCE [LARGE SCALE GENOMIC DNA]</scope>
    <source>
        <strain evidence="2 3">SST-39T</strain>
    </source>
</reference>
<evidence type="ECO:0000313" key="2">
    <source>
        <dbReference type="EMBL" id="AQP51406.1"/>
    </source>
</evidence>
<gene>
    <name evidence="2" type="ORF">BW733_11845</name>
</gene>
<proteinExistence type="predicted"/>